<dbReference type="Pfam" id="PF01569">
    <property type="entry name" value="PAP2"/>
    <property type="match status" value="1"/>
</dbReference>
<evidence type="ECO:0000259" key="7">
    <source>
        <dbReference type="SMART" id="SM00014"/>
    </source>
</evidence>
<evidence type="ECO:0000256" key="6">
    <source>
        <dbReference type="ARBA" id="ARBA00023136"/>
    </source>
</evidence>
<evidence type="ECO:0000256" key="4">
    <source>
        <dbReference type="ARBA" id="ARBA00022801"/>
    </source>
</evidence>
<dbReference type="InterPro" id="IPR036938">
    <property type="entry name" value="PAP2/HPO_sf"/>
</dbReference>
<dbReference type="SUPFAM" id="SSF48317">
    <property type="entry name" value="Acid phosphatase/Vanadium-dependent haloperoxidase"/>
    <property type="match status" value="1"/>
</dbReference>
<proteinExistence type="predicted"/>
<keyword evidence="6" id="KW-0472">Membrane</keyword>
<evidence type="ECO:0000256" key="2">
    <source>
        <dbReference type="ARBA" id="ARBA00022475"/>
    </source>
</evidence>
<evidence type="ECO:0000256" key="5">
    <source>
        <dbReference type="ARBA" id="ARBA00022989"/>
    </source>
</evidence>
<dbReference type="EMBL" id="FOIE01000008">
    <property type="protein sequence ID" value="SET77756.1"/>
    <property type="molecule type" value="Genomic_DNA"/>
</dbReference>
<keyword evidence="2" id="KW-1003">Cell membrane</keyword>
<feature type="domain" description="Phosphatidic acid phosphatase type 2/haloperoxidase" evidence="7">
    <location>
        <begin position="77"/>
        <end position="179"/>
    </location>
</feature>
<evidence type="ECO:0000313" key="9">
    <source>
        <dbReference type="Proteomes" id="UP000198507"/>
    </source>
</evidence>
<dbReference type="GO" id="GO:0005886">
    <property type="term" value="C:plasma membrane"/>
    <property type="evidence" value="ECO:0007669"/>
    <property type="project" value="UniProtKB-SubCell"/>
</dbReference>
<evidence type="ECO:0000256" key="1">
    <source>
        <dbReference type="ARBA" id="ARBA00004651"/>
    </source>
</evidence>
<dbReference type="AlphaFoldDB" id="A0A1I0H4L4"/>
<keyword evidence="5" id="KW-1133">Transmembrane helix</keyword>
<dbReference type="GO" id="GO:0016787">
    <property type="term" value="F:hydrolase activity"/>
    <property type="evidence" value="ECO:0007669"/>
    <property type="project" value="UniProtKB-KW"/>
</dbReference>
<dbReference type="Proteomes" id="UP000198507">
    <property type="component" value="Unassembled WGS sequence"/>
</dbReference>
<organism evidence="8 9">
    <name type="scientific">Geodermatophilus poikilotrophus</name>
    <dbReference type="NCBI Taxonomy" id="1333667"/>
    <lineage>
        <taxon>Bacteria</taxon>
        <taxon>Bacillati</taxon>
        <taxon>Actinomycetota</taxon>
        <taxon>Actinomycetes</taxon>
        <taxon>Geodermatophilales</taxon>
        <taxon>Geodermatophilaceae</taxon>
        <taxon>Geodermatophilus</taxon>
    </lineage>
</organism>
<comment type="subcellular location">
    <subcellularLocation>
        <location evidence="1">Cell membrane</location>
        <topology evidence="1">Multi-pass membrane protein</topology>
    </subcellularLocation>
</comment>
<dbReference type="PANTHER" id="PTHR14969">
    <property type="entry name" value="SPHINGOSINE-1-PHOSPHATE PHOSPHOHYDROLASE"/>
    <property type="match status" value="1"/>
</dbReference>
<reference evidence="9" key="1">
    <citation type="submission" date="2016-10" db="EMBL/GenBank/DDBJ databases">
        <authorList>
            <person name="Varghese N."/>
            <person name="Submissions S."/>
        </authorList>
    </citation>
    <scope>NUCLEOTIDE SEQUENCE [LARGE SCALE GENOMIC DNA]</scope>
    <source>
        <strain evidence="9">DSM 44209</strain>
    </source>
</reference>
<dbReference type="InterPro" id="IPR000326">
    <property type="entry name" value="PAP2/HPO"/>
</dbReference>
<keyword evidence="4" id="KW-0378">Hydrolase</keyword>
<accession>A0A1I0H4L4</accession>
<dbReference type="Gene3D" id="1.20.144.10">
    <property type="entry name" value="Phosphatidic acid phosphatase type 2/haloperoxidase"/>
    <property type="match status" value="1"/>
</dbReference>
<protein>
    <submittedName>
        <fullName evidence="8">PAP2 superfamily protein</fullName>
    </submittedName>
</protein>
<keyword evidence="9" id="KW-1185">Reference proteome</keyword>
<name>A0A1I0H4L4_9ACTN</name>
<dbReference type="PANTHER" id="PTHR14969:SF62">
    <property type="entry name" value="DECAPRENYLPHOSPHORYL-5-PHOSPHORIBOSE PHOSPHATASE RV3807C-RELATED"/>
    <property type="match status" value="1"/>
</dbReference>
<sequence length="187" mass="18695">MLAPDRGSLGSGRMRTGAVALDRAETAVLVATRRSLGGTPAVPAARALSLFGEHAAGWLLLGAGGWLTGRHRREWATAGAGVLLAHGAAVAVKRVVRRVRPVVHLVPALAATPSTLSFPSAHATSTAAAAYGYGPLIGRSPMAAALAAMAVSRVLLGVHWPSDVLVGVVLGAGVAAGVRRAAGGAAR</sequence>
<gene>
    <name evidence="8" type="ORF">SAMN04488546_3564</name>
</gene>
<dbReference type="SMART" id="SM00014">
    <property type="entry name" value="acidPPc"/>
    <property type="match status" value="1"/>
</dbReference>
<evidence type="ECO:0000313" key="8">
    <source>
        <dbReference type="EMBL" id="SET77756.1"/>
    </source>
</evidence>
<evidence type="ECO:0000256" key="3">
    <source>
        <dbReference type="ARBA" id="ARBA00022692"/>
    </source>
</evidence>
<keyword evidence="3" id="KW-0812">Transmembrane</keyword>